<evidence type="ECO:0000313" key="3">
    <source>
        <dbReference type="Proteomes" id="UP000812440"/>
    </source>
</evidence>
<keyword evidence="1" id="KW-0812">Transmembrane</keyword>
<sequence length="85" mass="10176">MCNRTHRVKEIWFSSKYKYQYISVFFPILFIFILKSLLILRNIERILIINYLQLKQDVCILENELSTSAERNEMVGAGISFTWKP</sequence>
<keyword evidence="3" id="KW-1185">Reference proteome</keyword>
<feature type="transmembrane region" description="Helical" evidence="1">
    <location>
        <begin position="20"/>
        <end position="40"/>
    </location>
</feature>
<dbReference type="EMBL" id="JAACNH010000003">
    <property type="protein sequence ID" value="KAG8446237.1"/>
    <property type="molecule type" value="Genomic_DNA"/>
</dbReference>
<protein>
    <submittedName>
        <fullName evidence="2">Uncharacterized protein</fullName>
    </submittedName>
</protein>
<reference evidence="2" key="1">
    <citation type="thesis" date="2020" institute="ProQuest LLC" country="789 East Eisenhower Parkway, Ann Arbor, MI, USA">
        <title>Comparative Genomics and Chromosome Evolution.</title>
        <authorList>
            <person name="Mudd A.B."/>
        </authorList>
    </citation>
    <scope>NUCLEOTIDE SEQUENCE</scope>
    <source>
        <strain evidence="2">Female2</strain>
        <tissue evidence="2">Blood</tissue>
    </source>
</reference>
<comment type="caution">
    <text evidence="2">The sequence shown here is derived from an EMBL/GenBank/DDBJ whole genome shotgun (WGS) entry which is preliminary data.</text>
</comment>
<dbReference type="AlphaFoldDB" id="A0A8T2JSA4"/>
<keyword evidence="1" id="KW-0472">Membrane</keyword>
<accession>A0A8T2JSA4</accession>
<evidence type="ECO:0000256" key="1">
    <source>
        <dbReference type="SAM" id="Phobius"/>
    </source>
</evidence>
<name>A0A8T2JSA4_9PIPI</name>
<keyword evidence="1" id="KW-1133">Transmembrane helix</keyword>
<evidence type="ECO:0000313" key="2">
    <source>
        <dbReference type="EMBL" id="KAG8446237.1"/>
    </source>
</evidence>
<proteinExistence type="predicted"/>
<organism evidence="2 3">
    <name type="scientific">Hymenochirus boettgeri</name>
    <name type="common">Congo dwarf clawed frog</name>
    <dbReference type="NCBI Taxonomy" id="247094"/>
    <lineage>
        <taxon>Eukaryota</taxon>
        <taxon>Metazoa</taxon>
        <taxon>Chordata</taxon>
        <taxon>Craniata</taxon>
        <taxon>Vertebrata</taxon>
        <taxon>Euteleostomi</taxon>
        <taxon>Amphibia</taxon>
        <taxon>Batrachia</taxon>
        <taxon>Anura</taxon>
        <taxon>Pipoidea</taxon>
        <taxon>Pipidae</taxon>
        <taxon>Pipinae</taxon>
        <taxon>Hymenochirus</taxon>
    </lineage>
</organism>
<gene>
    <name evidence="2" type="ORF">GDO86_013908</name>
</gene>
<dbReference type="Proteomes" id="UP000812440">
    <property type="component" value="Chromosome 8_10"/>
</dbReference>